<dbReference type="InterPro" id="IPR001810">
    <property type="entry name" value="F-box_dom"/>
</dbReference>
<dbReference type="Pfam" id="PF00646">
    <property type="entry name" value="F-box"/>
    <property type="match status" value="1"/>
</dbReference>
<dbReference type="CDD" id="cd22157">
    <property type="entry name" value="F-box_AtFBW1-like"/>
    <property type="match status" value="1"/>
</dbReference>
<keyword evidence="3" id="KW-1185">Reference proteome</keyword>
<accession>A0AAU9R8V1</accession>
<dbReference type="PANTHER" id="PTHR31111:SF14">
    <property type="entry name" value="F-BOX ASSOCIATED DOMAIN-CONTAINING PROTEIN"/>
    <property type="match status" value="1"/>
</dbReference>
<dbReference type="InterPro" id="IPR017451">
    <property type="entry name" value="F-box-assoc_interact_dom"/>
</dbReference>
<feature type="domain" description="F-box" evidence="1">
    <location>
        <begin position="25"/>
        <end position="65"/>
    </location>
</feature>
<evidence type="ECO:0000259" key="1">
    <source>
        <dbReference type="SMART" id="SM00256"/>
    </source>
</evidence>
<dbReference type="SMART" id="SM00256">
    <property type="entry name" value="FBOX"/>
    <property type="match status" value="1"/>
</dbReference>
<sequence length="299" mass="34373">MGLSFRLAVIQLERKRRRRRCTPEIPMDVMVEILTKLPVKSLMRFKCVSNLWSSLICSQYFSKRFLMVPSRPCLYMCVSDLSDYRNSVILSLAPDTCTPSSFVVDHDLTMECFVTQNLHGFMCYTFLGKPRIYNPATRQLVTLPAIRPGEGKNNLHFCFGYDPVNDQTVSLIEYGGKANVLDYTHLGDKGMMDLWVLEDAGNKEWSRKTLVLQPSQLHLVNNNIITFKVKGTTQSGKVFFVPAVFSSPFHVFCYDLQSNDMRKIELKGIPDYRLTKDTAAKCFDFMFMDQSESIKYLHT</sequence>
<proteinExistence type="predicted"/>
<evidence type="ECO:0000313" key="3">
    <source>
        <dbReference type="Proteomes" id="UP000836841"/>
    </source>
</evidence>
<gene>
    <name evidence="2" type="ORF">TAV2_LOCUS2189</name>
</gene>
<dbReference type="SUPFAM" id="SSF81383">
    <property type="entry name" value="F-box domain"/>
    <property type="match status" value="1"/>
</dbReference>
<dbReference type="EMBL" id="OU466857">
    <property type="protein sequence ID" value="CAH2033658.1"/>
    <property type="molecule type" value="Genomic_DNA"/>
</dbReference>
<reference evidence="2 3" key="1">
    <citation type="submission" date="2022-03" db="EMBL/GenBank/DDBJ databases">
        <authorList>
            <person name="Nunn A."/>
            <person name="Chopra R."/>
            <person name="Nunn A."/>
            <person name="Contreras Garrido A."/>
        </authorList>
    </citation>
    <scope>NUCLEOTIDE SEQUENCE [LARGE SCALE GENOMIC DNA]</scope>
</reference>
<dbReference type="Gene3D" id="1.20.1280.50">
    <property type="match status" value="1"/>
</dbReference>
<name>A0AAU9R8V1_THLAR</name>
<dbReference type="NCBIfam" id="TIGR01640">
    <property type="entry name" value="F_box_assoc_1"/>
    <property type="match status" value="1"/>
</dbReference>
<dbReference type="InterPro" id="IPR013187">
    <property type="entry name" value="F-box-assoc_dom_typ3"/>
</dbReference>
<evidence type="ECO:0000313" key="2">
    <source>
        <dbReference type="EMBL" id="CAH2033658.1"/>
    </source>
</evidence>
<dbReference type="PANTHER" id="PTHR31111">
    <property type="entry name" value="BNAA05G37150D PROTEIN-RELATED"/>
    <property type="match status" value="1"/>
</dbReference>
<dbReference type="AlphaFoldDB" id="A0AAU9R8V1"/>
<organism evidence="2 3">
    <name type="scientific">Thlaspi arvense</name>
    <name type="common">Field penny-cress</name>
    <dbReference type="NCBI Taxonomy" id="13288"/>
    <lineage>
        <taxon>Eukaryota</taxon>
        <taxon>Viridiplantae</taxon>
        <taxon>Streptophyta</taxon>
        <taxon>Embryophyta</taxon>
        <taxon>Tracheophyta</taxon>
        <taxon>Spermatophyta</taxon>
        <taxon>Magnoliopsida</taxon>
        <taxon>eudicotyledons</taxon>
        <taxon>Gunneridae</taxon>
        <taxon>Pentapetalae</taxon>
        <taxon>rosids</taxon>
        <taxon>malvids</taxon>
        <taxon>Brassicales</taxon>
        <taxon>Brassicaceae</taxon>
        <taxon>Thlaspideae</taxon>
        <taxon>Thlaspi</taxon>
    </lineage>
</organism>
<dbReference type="Pfam" id="PF08268">
    <property type="entry name" value="FBA_3"/>
    <property type="match status" value="2"/>
</dbReference>
<protein>
    <recommendedName>
        <fullName evidence="1">F-box domain-containing protein</fullName>
    </recommendedName>
</protein>
<dbReference type="Proteomes" id="UP000836841">
    <property type="component" value="Chromosome 1"/>
</dbReference>
<dbReference type="InterPro" id="IPR036047">
    <property type="entry name" value="F-box-like_dom_sf"/>
</dbReference>